<gene>
    <name evidence="2" type="ORF">GCM10022211_21910</name>
</gene>
<name>A0ABP7S7Y0_9SPHN</name>
<sequence length="74" mass="8133">MKRPILIAMPLGLALAGCVNLKTPEKPIEINLNVAIRQEVLVRMQRDVDTLIDQNPQAFPQRPVSPAPAPAKPQ</sequence>
<evidence type="ECO:0000313" key="2">
    <source>
        <dbReference type="EMBL" id="GAA4008058.1"/>
    </source>
</evidence>
<proteinExistence type="predicted"/>
<accession>A0ABP7S7Y0</accession>
<protein>
    <recommendedName>
        <fullName evidence="4">YnbE-like lipoprotein</fullName>
    </recommendedName>
</protein>
<evidence type="ECO:0000313" key="3">
    <source>
        <dbReference type="Proteomes" id="UP001501310"/>
    </source>
</evidence>
<evidence type="ECO:0000256" key="1">
    <source>
        <dbReference type="SAM" id="MobiDB-lite"/>
    </source>
</evidence>
<dbReference type="Pfam" id="PF13617">
    <property type="entry name" value="Lipoprotein_19"/>
    <property type="match status" value="1"/>
</dbReference>
<dbReference type="InterPro" id="IPR025985">
    <property type="entry name" value="YnbE"/>
</dbReference>
<comment type="caution">
    <text evidence="2">The sequence shown here is derived from an EMBL/GenBank/DDBJ whole genome shotgun (WGS) entry which is preliminary data.</text>
</comment>
<evidence type="ECO:0008006" key="4">
    <source>
        <dbReference type="Google" id="ProtNLM"/>
    </source>
</evidence>
<feature type="region of interest" description="Disordered" evidence="1">
    <location>
        <begin position="52"/>
        <end position="74"/>
    </location>
</feature>
<dbReference type="RefSeq" id="WP_344710307.1">
    <property type="nucleotide sequence ID" value="NZ_BAAAZD010000002.1"/>
</dbReference>
<dbReference type="Proteomes" id="UP001501310">
    <property type="component" value="Unassembled WGS sequence"/>
</dbReference>
<organism evidence="2 3">
    <name type="scientific">Sphingomonas humi</name>
    <dbReference type="NCBI Taxonomy" id="335630"/>
    <lineage>
        <taxon>Bacteria</taxon>
        <taxon>Pseudomonadati</taxon>
        <taxon>Pseudomonadota</taxon>
        <taxon>Alphaproteobacteria</taxon>
        <taxon>Sphingomonadales</taxon>
        <taxon>Sphingomonadaceae</taxon>
        <taxon>Sphingomonas</taxon>
    </lineage>
</organism>
<dbReference type="PROSITE" id="PS51257">
    <property type="entry name" value="PROKAR_LIPOPROTEIN"/>
    <property type="match status" value="1"/>
</dbReference>
<keyword evidence="3" id="KW-1185">Reference proteome</keyword>
<reference evidence="3" key="1">
    <citation type="journal article" date="2019" name="Int. J. Syst. Evol. Microbiol.">
        <title>The Global Catalogue of Microorganisms (GCM) 10K type strain sequencing project: providing services to taxonomists for standard genome sequencing and annotation.</title>
        <authorList>
            <consortium name="The Broad Institute Genomics Platform"/>
            <consortium name="The Broad Institute Genome Sequencing Center for Infectious Disease"/>
            <person name="Wu L."/>
            <person name="Ma J."/>
        </authorList>
    </citation>
    <scope>NUCLEOTIDE SEQUENCE [LARGE SCALE GENOMIC DNA]</scope>
    <source>
        <strain evidence="3">JCM 16603</strain>
    </source>
</reference>
<feature type="compositionally biased region" description="Pro residues" evidence="1">
    <location>
        <begin position="63"/>
        <end position="74"/>
    </location>
</feature>
<dbReference type="EMBL" id="BAAAZD010000002">
    <property type="protein sequence ID" value="GAA4008058.1"/>
    <property type="molecule type" value="Genomic_DNA"/>
</dbReference>